<evidence type="ECO:0008006" key="4">
    <source>
        <dbReference type="Google" id="ProtNLM"/>
    </source>
</evidence>
<protein>
    <recommendedName>
        <fullName evidence="4">Cytochrome C</fullName>
    </recommendedName>
</protein>
<keyword evidence="3" id="KW-1185">Reference proteome</keyword>
<feature type="signal peptide" evidence="1">
    <location>
        <begin position="1"/>
        <end position="20"/>
    </location>
</feature>
<keyword evidence="1" id="KW-0732">Signal</keyword>
<evidence type="ECO:0000313" key="3">
    <source>
        <dbReference type="Proteomes" id="UP000595074"/>
    </source>
</evidence>
<dbReference type="KEGG" id="sinu:IMZ28_07600"/>
<feature type="chain" id="PRO_5029516019" description="Cytochrome C" evidence="1">
    <location>
        <begin position="21"/>
        <end position="117"/>
    </location>
</feature>
<dbReference type="Proteomes" id="UP000595074">
    <property type="component" value="Chromosome"/>
</dbReference>
<evidence type="ECO:0000256" key="1">
    <source>
        <dbReference type="SAM" id="SignalP"/>
    </source>
</evidence>
<proteinExistence type="predicted"/>
<accession>A0A7M1S2T1</accession>
<evidence type="ECO:0000313" key="2">
    <source>
        <dbReference type="EMBL" id="QOR61311.1"/>
    </source>
</evidence>
<gene>
    <name evidence="2" type="ORF">IMZ28_07600</name>
</gene>
<dbReference type="RefSeq" id="WP_197547985.1">
    <property type="nucleotide sequence ID" value="NZ_CP063164.1"/>
</dbReference>
<dbReference type="AlphaFoldDB" id="A0A7M1S2T1"/>
<sequence>MKKLLVTTLLFYSTATLSFSAEKYDTQAFRTVTKLCTPCHGTPFYMAKQIDEDDWDFFFETPGMLEKIHKGKPKGLSSLKNALFQKRKKRILKFFVNNSKFSGKVNGCDANFCGTNH</sequence>
<name>A0A7M1S2T1_9BACT</name>
<reference evidence="2 3" key="1">
    <citation type="submission" date="2020-10" db="EMBL/GenBank/DDBJ databases">
        <title>The genome of sulfurovum sp.</title>
        <authorList>
            <person name="Xie S."/>
            <person name="Shao Z."/>
            <person name="Jiang L."/>
        </authorList>
    </citation>
    <scope>NUCLEOTIDE SEQUENCE [LARGE SCALE GENOMIC DNA]</scope>
    <source>
        <strain evidence="2 3">ST-419</strain>
    </source>
</reference>
<organism evidence="2 3">
    <name type="scientific">Sulfurovum indicum</name>
    <dbReference type="NCBI Taxonomy" id="2779528"/>
    <lineage>
        <taxon>Bacteria</taxon>
        <taxon>Pseudomonadati</taxon>
        <taxon>Campylobacterota</taxon>
        <taxon>Epsilonproteobacteria</taxon>
        <taxon>Campylobacterales</taxon>
        <taxon>Sulfurovaceae</taxon>
        <taxon>Sulfurovum</taxon>
    </lineage>
</organism>
<dbReference type="EMBL" id="CP063164">
    <property type="protein sequence ID" value="QOR61311.1"/>
    <property type="molecule type" value="Genomic_DNA"/>
</dbReference>